<evidence type="ECO:0000256" key="5">
    <source>
        <dbReference type="ARBA" id="ARBA00022628"/>
    </source>
</evidence>
<dbReference type="InterPro" id="IPR058549">
    <property type="entry name" value="MeMalonylCoA_mutase_a/b_site"/>
</dbReference>
<dbReference type="PANTHER" id="PTHR48101:SF4">
    <property type="entry name" value="METHYLMALONYL-COA MUTASE, MITOCHONDRIAL"/>
    <property type="match status" value="1"/>
</dbReference>
<gene>
    <name evidence="10" type="ORF">FDA94_10340</name>
</gene>
<keyword evidence="11" id="KW-1185">Reference proteome</keyword>
<organism evidence="10 11">
    <name type="scientific">Herbidospora galbida</name>
    <dbReference type="NCBI Taxonomy" id="2575442"/>
    <lineage>
        <taxon>Bacteria</taxon>
        <taxon>Bacillati</taxon>
        <taxon>Actinomycetota</taxon>
        <taxon>Actinomycetes</taxon>
        <taxon>Streptosporangiales</taxon>
        <taxon>Streptosporangiaceae</taxon>
        <taxon>Herbidospora</taxon>
    </lineage>
</organism>
<dbReference type="Gene3D" id="3.20.20.240">
    <property type="entry name" value="Methylmalonyl-CoA mutase"/>
    <property type="match status" value="1"/>
</dbReference>
<dbReference type="GO" id="GO:0031419">
    <property type="term" value="F:cobalamin binding"/>
    <property type="evidence" value="ECO:0007669"/>
    <property type="project" value="UniProtKB-KW"/>
</dbReference>
<evidence type="ECO:0000259" key="9">
    <source>
        <dbReference type="Pfam" id="PF01642"/>
    </source>
</evidence>
<dbReference type="GO" id="GO:0005737">
    <property type="term" value="C:cytoplasm"/>
    <property type="evidence" value="ECO:0007669"/>
    <property type="project" value="TreeGrafter"/>
</dbReference>
<feature type="region of interest" description="Disordered" evidence="8">
    <location>
        <begin position="401"/>
        <end position="420"/>
    </location>
</feature>
<comment type="cofactor">
    <cofactor evidence="1">
        <name>adenosylcob(III)alamin</name>
        <dbReference type="ChEBI" id="CHEBI:18408"/>
    </cofactor>
</comment>
<keyword evidence="6" id="KW-0413">Isomerase</keyword>
<dbReference type="EMBL" id="SZQA01000007">
    <property type="protein sequence ID" value="TKK89321.1"/>
    <property type="molecule type" value="Genomic_DNA"/>
</dbReference>
<evidence type="ECO:0000256" key="6">
    <source>
        <dbReference type="ARBA" id="ARBA00023235"/>
    </source>
</evidence>
<reference evidence="10 11" key="1">
    <citation type="submission" date="2019-04" db="EMBL/GenBank/DDBJ databases">
        <title>Herbidospora sp. NEAU-GS14.nov., a novel actinomycete isolated from soil.</title>
        <authorList>
            <person name="Han L."/>
        </authorList>
    </citation>
    <scope>NUCLEOTIDE SEQUENCE [LARGE SCALE GENOMIC DNA]</scope>
    <source>
        <strain evidence="10 11">NEAU-GS14</strain>
    </source>
</reference>
<evidence type="ECO:0000313" key="10">
    <source>
        <dbReference type="EMBL" id="TKK89321.1"/>
    </source>
</evidence>
<feature type="domain" description="Methylmalonyl-CoA mutase alpha/beta chain catalytic" evidence="9">
    <location>
        <begin position="163"/>
        <end position="405"/>
    </location>
</feature>
<proteinExistence type="inferred from homology"/>
<dbReference type="InterPro" id="IPR016176">
    <property type="entry name" value="Cbl-dep_enz_cat"/>
</dbReference>
<dbReference type="Pfam" id="PF01642">
    <property type="entry name" value="MM_CoA_mutase"/>
    <property type="match status" value="1"/>
</dbReference>
<evidence type="ECO:0000256" key="2">
    <source>
        <dbReference type="ARBA" id="ARBA00008465"/>
    </source>
</evidence>
<evidence type="ECO:0000256" key="8">
    <source>
        <dbReference type="SAM" id="MobiDB-lite"/>
    </source>
</evidence>
<sequence>MNVDLAAGFDPGSREEWRALALSVLRKSGYEGDDPEGRLATRTYDGVTIAPLYDEAPELPRLVGNAGPWDVRQRHAHPDPRVTREAILADLENGVSSIWLDLTSIDPAALPVALDGVLFDLAPVALDAGNRAARAADAFLQLTESVDLPGGNLGFAPGDPDLADFAGRARGGLRLVVVDALAYHDRGAADAQELAASIAQGVRALRRLTEAGLSVERAFELIEFRYAATADQFLTIAKLRAARRLWARVAEVAGGPPAQLQHAVTSGAMMTARDPWVNMLRTTLACFAAGAGGADAVTVQPFDAALGLPDPFARRIARNTQSLLVEEAGIARVADPAGGSWYVEHLTGDLAAEAWDLFRQTERSGEKVIEDAVSAATSKRAEAVARRRQPITGVSEFPNLTEKVPARDSGPGLPGDPRRHAEPFERLRDLADRQERRPTVFLATLGPVAVHTARATFAANLFAAGGIATVSGTPEEFAEAGTAVACICSSDRLYADQAARVAAALKEAGAAKVWLAGKGEYEGVDATLFAGCDALKVLETTFDDLGVDR</sequence>
<dbReference type="GO" id="GO:0019678">
    <property type="term" value="P:propionate metabolic process, methylmalonyl pathway"/>
    <property type="evidence" value="ECO:0007669"/>
    <property type="project" value="TreeGrafter"/>
</dbReference>
<evidence type="ECO:0000313" key="11">
    <source>
        <dbReference type="Proteomes" id="UP000308705"/>
    </source>
</evidence>
<comment type="caution">
    <text evidence="10">The sequence shown here is derived from an EMBL/GenBank/DDBJ whole genome shotgun (WGS) entry which is preliminary data.</text>
</comment>
<dbReference type="RefSeq" id="WP_137246827.1">
    <property type="nucleotide sequence ID" value="NZ_SZQA01000007.1"/>
</dbReference>
<keyword evidence="5" id="KW-0846">Cobalamin</keyword>
<dbReference type="InterPro" id="IPR006099">
    <property type="entry name" value="MeMalonylCoA_mutase_a/b_cat"/>
</dbReference>
<comment type="subunit">
    <text evidence="3">Heterodimer of an alpha and a beta chain.</text>
</comment>
<name>A0A4U3MJ16_9ACTN</name>
<dbReference type="Gene3D" id="3.40.50.280">
    <property type="entry name" value="Cobalamin-binding domain"/>
    <property type="match status" value="1"/>
</dbReference>
<keyword evidence="7" id="KW-0170">Cobalt</keyword>
<dbReference type="OrthoDB" id="9762378at2"/>
<protein>
    <recommendedName>
        <fullName evidence="4">methylmalonyl-CoA mutase</fullName>
        <ecNumber evidence="4">5.4.99.2</ecNumber>
    </recommendedName>
</protein>
<dbReference type="AlphaFoldDB" id="A0A4U3MJ16"/>
<dbReference type="Proteomes" id="UP000308705">
    <property type="component" value="Unassembled WGS sequence"/>
</dbReference>
<evidence type="ECO:0000256" key="1">
    <source>
        <dbReference type="ARBA" id="ARBA00001922"/>
    </source>
</evidence>
<dbReference type="SUPFAM" id="SSF51703">
    <property type="entry name" value="Cobalamin (vitamin B12)-dependent enzymes"/>
    <property type="match status" value="1"/>
</dbReference>
<accession>A0A4U3MJ16</accession>
<dbReference type="CDD" id="cd03677">
    <property type="entry name" value="MM_CoA_mutase_beta"/>
    <property type="match status" value="1"/>
</dbReference>
<comment type="similarity">
    <text evidence="2">Belongs to the methylmalonyl-CoA mutase family.</text>
</comment>
<dbReference type="PANTHER" id="PTHR48101">
    <property type="entry name" value="METHYLMALONYL-COA MUTASE, MITOCHONDRIAL-RELATED"/>
    <property type="match status" value="1"/>
</dbReference>
<dbReference type="EC" id="5.4.99.2" evidence="4"/>
<evidence type="ECO:0000256" key="7">
    <source>
        <dbReference type="ARBA" id="ARBA00023285"/>
    </source>
</evidence>
<evidence type="ECO:0000256" key="4">
    <source>
        <dbReference type="ARBA" id="ARBA00012398"/>
    </source>
</evidence>
<evidence type="ECO:0000256" key="3">
    <source>
        <dbReference type="ARBA" id="ARBA00011870"/>
    </source>
</evidence>
<dbReference type="GO" id="GO:0004494">
    <property type="term" value="F:methylmalonyl-CoA mutase activity"/>
    <property type="evidence" value="ECO:0007669"/>
    <property type="project" value="UniProtKB-EC"/>
</dbReference>
<dbReference type="PROSITE" id="PS00544">
    <property type="entry name" value="METMALONYL_COA_MUTASE"/>
    <property type="match status" value="1"/>
</dbReference>